<accession>A0A9D2KCC5</accession>
<comment type="caution">
    <text evidence="8">The sequence shown here is derived from an EMBL/GenBank/DDBJ whole genome shotgun (WGS) entry which is preliminary data.</text>
</comment>
<dbReference type="EMBL" id="DXAQ01000128">
    <property type="protein sequence ID" value="HIZ89991.1"/>
    <property type="molecule type" value="Genomic_DNA"/>
</dbReference>
<comment type="similarity">
    <text evidence="3">Belongs to the methyl-accepting chemotaxis (MCP) protein family.</text>
</comment>
<evidence type="ECO:0000313" key="9">
    <source>
        <dbReference type="Proteomes" id="UP000824176"/>
    </source>
</evidence>
<feature type="domain" description="Methyl-accepting transducer" evidence="6">
    <location>
        <begin position="393"/>
        <end position="643"/>
    </location>
</feature>
<dbReference type="SMART" id="SM00304">
    <property type="entry name" value="HAMP"/>
    <property type="match status" value="1"/>
</dbReference>
<dbReference type="Pfam" id="PF00015">
    <property type="entry name" value="MCPsignal"/>
    <property type="match status" value="1"/>
</dbReference>
<organism evidence="8 9">
    <name type="scientific">Candidatus Mucispirillum faecigallinarum</name>
    <dbReference type="NCBI Taxonomy" id="2838699"/>
    <lineage>
        <taxon>Bacteria</taxon>
        <taxon>Pseudomonadati</taxon>
        <taxon>Deferribacterota</taxon>
        <taxon>Deferribacteres</taxon>
        <taxon>Deferribacterales</taxon>
        <taxon>Mucispirillaceae</taxon>
        <taxon>Mucispirillum</taxon>
    </lineage>
</organism>
<dbReference type="CDD" id="cd11386">
    <property type="entry name" value="MCP_signal"/>
    <property type="match status" value="1"/>
</dbReference>
<dbReference type="PANTHER" id="PTHR32089">
    <property type="entry name" value="METHYL-ACCEPTING CHEMOTAXIS PROTEIN MCPB"/>
    <property type="match status" value="1"/>
</dbReference>
<feature type="domain" description="HAMP" evidence="7">
    <location>
        <begin position="334"/>
        <end position="388"/>
    </location>
</feature>
<evidence type="ECO:0000313" key="8">
    <source>
        <dbReference type="EMBL" id="HIZ89991.1"/>
    </source>
</evidence>
<evidence type="ECO:0000256" key="1">
    <source>
        <dbReference type="ARBA" id="ARBA00004370"/>
    </source>
</evidence>
<reference evidence="8" key="2">
    <citation type="submission" date="2021-04" db="EMBL/GenBank/DDBJ databases">
        <authorList>
            <person name="Gilroy R."/>
        </authorList>
    </citation>
    <scope>NUCLEOTIDE SEQUENCE</scope>
    <source>
        <strain evidence="8">ChiW4-1371</strain>
    </source>
</reference>
<evidence type="ECO:0000256" key="3">
    <source>
        <dbReference type="ARBA" id="ARBA00029447"/>
    </source>
</evidence>
<dbReference type="GO" id="GO:0016020">
    <property type="term" value="C:membrane"/>
    <property type="evidence" value="ECO:0007669"/>
    <property type="project" value="UniProtKB-SubCell"/>
</dbReference>
<sequence>MKITLRVKIFAIIILLIIMDLIMGIFSFVSMRNAATNTENMSQKYMYVYTLNSNIGLNSMDFRRFFYILQRTPTQENLAVLTKFGKQTTDNMSTLNNFMQQAENKSLMPNVASIVPQFNTAVDTYIDTAIKQLTLRVQNAPKEDDFVKNIDGFIKEATEFRATVKKMINNAETPEEAIRYFTNYDRISDVTVDMANVKDEFSNAVSLNSAKDMQHIGILLDNIHKNLSNIRDNLNNRNLVNSINSMISASEKLITNYKTLNTVYIEMDNIAKNRTSSLKVMEEMIDKVSQVVNNITKTTSDESINSILRANIVIFVLLILMVVTAVFSFLTVQKTVLSPINMFVNTAKNLTSGDKDLTIRLTTKTKDELAELAVYFNTFIENVQTIVREVKEAANDVASGNNQLAATMEEFSATFSSQAEQVDNIVVDMKAIQNNSEAATTEMGQNLNKIDETTQRTIEGQKKLNNIKDTMLEISNNTKQLSKTIDNLLESSTQIGEILTVINDIADQTNLLALNAAIEAARAGEAGRGFAVVADEVRKLAERTTKATSEIENIISTLQHESEQAASAMKSADTSVSTGVDVIEETASSFNLVVDGVSDVTNSTHTMMSGFEEQHHTIQDVTDKTQAIASGIEESNVAVSEVTVTVDHLQERTEKLKTLVEQFKS</sequence>
<protein>
    <submittedName>
        <fullName evidence="8">Methyl-accepting chemotaxis protein</fullName>
    </submittedName>
</protein>
<evidence type="ECO:0000256" key="4">
    <source>
        <dbReference type="PROSITE-ProRule" id="PRU00284"/>
    </source>
</evidence>
<dbReference type="FunFam" id="1.10.287.950:FF:000001">
    <property type="entry name" value="Methyl-accepting chemotaxis sensory transducer"/>
    <property type="match status" value="1"/>
</dbReference>
<dbReference type="InterPro" id="IPR003660">
    <property type="entry name" value="HAMP_dom"/>
</dbReference>
<proteinExistence type="inferred from homology"/>
<keyword evidence="5" id="KW-1133">Transmembrane helix</keyword>
<dbReference type="Pfam" id="PF12729">
    <property type="entry name" value="4HB_MCP_1"/>
    <property type="match status" value="1"/>
</dbReference>
<feature type="transmembrane region" description="Helical" evidence="5">
    <location>
        <begin position="7"/>
        <end position="29"/>
    </location>
</feature>
<comment type="subcellular location">
    <subcellularLocation>
        <location evidence="1">Membrane</location>
    </subcellularLocation>
</comment>
<evidence type="ECO:0000259" key="7">
    <source>
        <dbReference type="PROSITE" id="PS50885"/>
    </source>
</evidence>
<feature type="transmembrane region" description="Helical" evidence="5">
    <location>
        <begin position="312"/>
        <end position="332"/>
    </location>
</feature>
<dbReference type="GO" id="GO:0006935">
    <property type="term" value="P:chemotaxis"/>
    <property type="evidence" value="ECO:0007669"/>
    <property type="project" value="UniProtKB-ARBA"/>
</dbReference>
<evidence type="ECO:0000256" key="5">
    <source>
        <dbReference type="SAM" id="Phobius"/>
    </source>
</evidence>
<dbReference type="PROSITE" id="PS50111">
    <property type="entry name" value="CHEMOTAXIS_TRANSDUC_2"/>
    <property type="match status" value="1"/>
</dbReference>
<dbReference type="Pfam" id="PF00672">
    <property type="entry name" value="HAMP"/>
    <property type="match status" value="1"/>
</dbReference>
<evidence type="ECO:0000259" key="6">
    <source>
        <dbReference type="PROSITE" id="PS50111"/>
    </source>
</evidence>
<dbReference type="PANTHER" id="PTHR32089:SF112">
    <property type="entry name" value="LYSOZYME-LIKE PROTEIN-RELATED"/>
    <property type="match status" value="1"/>
</dbReference>
<keyword evidence="2 4" id="KW-0807">Transducer</keyword>
<evidence type="ECO:0000256" key="2">
    <source>
        <dbReference type="ARBA" id="ARBA00023224"/>
    </source>
</evidence>
<dbReference type="Proteomes" id="UP000824176">
    <property type="component" value="Unassembled WGS sequence"/>
</dbReference>
<name>A0A9D2KCC5_9BACT</name>
<dbReference type="PROSITE" id="PS50885">
    <property type="entry name" value="HAMP"/>
    <property type="match status" value="1"/>
</dbReference>
<dbReference type="Gene3D" id="1.10.287.950">
    <property type="entry name" value="Methyl-accepting chemotaxis protein"/>
    <property type="match status" value="1"/>
</dbReference>
<dbReference type="CDD" id="cd06225">
    <property type="entry name" value="HAMP"/>
    <property type="match status" value="1"/>
</dbReference>
<dbReference type="AlphaFoldDB" id="A0A9D2KCC5"/>
<dbReference type="GO" id="GO:0007165">
    <property type="term" value="P:signal transduction"/>
    <property type="evidence" value="ECO:0007669"/>
    <property type="project" value="UniProtKB-KW"/>
</dbReference>
<gene>
    <name evidence="8" type="ORF">H9804_08590</name>
</gene>
<dbReference type="InterPro" id="IPR004089">
    <property type="entry name" value="MCPsignal_dom"/>
</dbReference>
<keyword evidence="5" id="KW-0472">Membrane</keyword>
<keyword evidence="5" id="KW-0812">Transmembrane</keyword>
<dbReference type="SUPFAM" id="SSF58104">
    <property type="entry name" value="Methyl-accepting chemotaxis protein (MCP) signaling domain"/>
    <property type="match status" value="1"/>
</dbReference>
<dbReference type="SMART" id="SM00283">
    <property type="entry name" value="MA"/>
    <property type="match status" value="1"/>
</dbReference>
<reference evidence="8" key="1">
    <citation type="journal article" date="2021" name="PeerJ">
        <title>Extensive microbial diversity within the chicken gut microbiome revealed by metagenomics and culture.</title>
        <authorList>
            <person name="Gilroy R."/>
            <person name="Ravi A."/>
            <person name="Getino M."/>
            <person name="Pursley I."/>
            <person name="Horton D.L."/>
            <person name="Alikhan N.F."/>
            <person name="Baker D."/>
            <person name="Gharbi K."/>
            <person name="Hall N."/>
            <person name="Watson M."/>
            <person name="Adriaenssens E.M."/>
            <person name="Foster-Nyarko E."/>
            <person name="Jarju S."/>
            <person name="Secka A."/>
            <person name="Antonio M."/>
            <person name="Oren A."/>
            <person name="Chaudhuri R.R."/>
            <person name="La Ragione R."/>
            <person name="Hildebrand F."/>
            <person name="Pallen M.J."/>
        </authorList>
    </citation>
    <scope>NUCLEOTIDE SEQUENCE</scope>
    <source>
        <strain evidence="8">ChiW4-1371</strain>
    </source>
</reference>
<dbReference type="InterPro" id="IPR024478">
    <property type="entry name" value="HlyB_4HB_MCP"/>
</dbReference>